<gene>
    <name evidence="6" type="ORF">L0M17_06665</name>
</gene>
<dbReference type="InterPro" id="IPR029044">
    <property type="entry name" value="Nucleotide-diphossugar_trans"/>
</dbReference>
<evidence type="ECO:0000259" key="5">
    <source>
        <dbReference type="Pfam" id="PF00535"/>
    </source>
</evidence>
<comment type="pathway">
    <text evidence="1">Cell wall biogenesis; cell wall polysaccharide biosynthesis.</text>
</comment>
<keyword evidence="4" id="KW-0808">Transferase</keyword>
<evidence type="ECO:0000256" key="2">
    <source>
        <dbReference type="ARBA" id="ARBA00006739"/>
    </source>
</evidence>
<protein>
    <submittedName>
        <fullName evidence="6">Glycosyltransferase family 2 protein</fullName>
    </submittedName>
</protein>
<dbReference type="CDD" id="cd04185">
    <property type="entry name" value="GT_2_like_b"/>
    <property type="match status" value="1"/>
</dbReference>
<evidence type="ECO:0000256" key="3">
    <source>
        <dbReference type="ARBA" id="ARBA00022676"/>
    </source>
</evidence>
<sequence length="363" mass="39158">MRGTAGHGTEPTWAFPRLNWALPSLPVDSGGLACLGSLDRSRGVGRVQEPRRGASPGTKGNRLTVAAVVVSYNRRDLLRRCLSAIDQQVPTVDEIIVVDNGSTDGSLELVRKDFPQATLFETGANVGGAGGFAWGVELAIAKGHDYAWLMDDDAEPAPDSFAPLLKVVENADSAPGFLASIVKDEEGVELNQGHLAVVDPNAEHQLAARALGCLAVTQATFVGVLVNLKLAATMPLPHRDFFIWFDDAEYTRRLARNSLGFCVPESVVRHPAKPANPDMAGRLFYYVRNNLWLTKLSDVPAGVTGSIAWNAAYLFLYALRLYPTAKSKKIWAASLARGLRDGLLRSPENIMPGGLIRESGRTS</sequence>
<keyword evidence="3" id="KW-0328">Glycosyltransferase</keyword>
<dbReference type="EMBL" id="JAKZBV010000001">
    <property type="protein sequence ID" value="MCH6469671.1"/>
    <property type="molecule type" value="Genomic_DNA"/>
</dbReference>
<dbReference type="RefSeq" id="WP_241053088.1">
    <property type="nucleotide sequence ID" value="NZ_JAKZBV010000001.1"/>
</dbReference>
<keyword evidence="7" id="KW-1185">Reference proteome</keyword>
<proteinExistence type="inferred from homology"/>
<evidence type="ECO:0000256" key="1">
    <source>
        <dbReference type="ARBA" id="ARBA00004776"/>
    </source>
</evidence>
<evidence type="ECO:0000313" key="6">
    <source>
        <dbReference type="EMBL" id="MCH6469671.1"/>
    </source>
</evidence>
<dbReference type="Proteomes" id="UP001202922">
    <property type="component" value="Unassembled WGS sequence"/>
</dbReference>
<dbReference type="Pfam" id="PF00535">
    <property type="entry name" value="Glycos_transf_2"/>
    <property type="match status" value="1"/>
</dbReference>
<reference evidence="6 7" key="1">
    <citation type="submission" date="2022-03" db="EMBL/GenBank/DDBJ databases">
        <title>Sinomonas sp. isolated from a soil.</title>
        <authorList>
            <person name="Han J."/>
            <person name="Kim D.-U."/>
        </authorList>
    </citation>
    <scope>NUCLEOTIDE SEQUENCE [LARGE SCALE GENOMIC DNA]</scope>
    <source>
        <strain evidence="6 7">5-5</strain>
    </source>
</reference>
<comment type="similarity">
    <text evidence="2">Belongs to the glycosyltransferase 2 family.</text>
</comment>
<organism evidence="6 7">
    <name type="scientific">Sinomonas terrae</name>
    <dbReference type="NCBI Taxonomy" id="2908838"/>
    <lineage>
        <taxon>Bacteria</taxon>
        <taxon>Bacillati</taxon>
        <taxon>Actinomycetota</taxon>
        <taxon>Actinomycetes</taxon>
        <taxon>Micrococcales</taxon>
        <taxon>Micrococcaceae</taxon>
        <taxon>Sinomonas</taxon>
    </lineage>
</organism>
<dbReference type="InterPro" id="IPR001173">
    <property type="entry name" value="Glyco_trans_2-like"/>
</dbReference>
<dbReference type="PANTHER" id="PTHR43179">
    <property type="entry name" value="RHAMNOSYLTRANSFERASE WBBL"/>
    <property type="match status" value="1"/>
</dbReference>
<accession>A0ABS9TZ04</accession>
<dbReference type="PANTHER" id="PTHR43179:SF12">
    <property type="entry name" value="GALACTOFURANOSYLTRANSFERASE GLFT2"/>
    <property type="match status" value="1"/>
</dbReference>
<dbReference type="SUPFAM" id="SSF53448">
    <property type="entry name" value="Nucleotide-diphospho-sugar transferases"/>
    <property type="match status" value="1"/>
</dbReference>
<dbReference type="Gene3D" id="3.90.550.10">
    <property type="entry name" value="Spore Coat Polysaccharide Biosynthesis Protein SpsA, Chain A"/>
    <property type="match status" value="1"/>
</dbReference>
<evidence type="ECO:0000313" key="7">
    <source>
        <dbReference type="Proteomes" id="UP001202922"/>
    </source>
</evidence>
<feature type="domain" description="Glycosyltransferase 2-like" evidence="5">
    <location>
        <begin position="68"/>
        <end position="172"/>
    </location>
</feature>
<evidence type="ECO:0000256" key="4">
    <source>
        <dbReference type="ARBA" id="ARBA00022679"/>
    </source>
</evidence>
<comment type="caution">
    <text evidence="6">The sequence shown here is derived from an EMBL/GenBank/DDBJ whole genome shotgun (WGS) entry which is preliminary data.</text>
</comment>
<name>A0ABS9TZ04_9MICC</name>